<dbReference type="Gene3D" id="3.30.530.20">
    <property type="match status" value="1"/>
</dbReference>
<evidence type="ECO:0000313" key="2">
    <source>
        <dbReference type="Proteomes" id="UP000636505"/>
    </source>
</evidence>
<protein>
    <submittedName>
        <fullName evidence="1">SRPBCC family protein</fullName>
    </submittedName>
</protein>
<dbReference type="AlphaFoldDB" id="A0A8J7A800"/>
<dbReference type="SUPFAM" id="SSF55961">
    <property type="entry name" value="Bet v1-like"/>
    <property type="match status" value="1"/>
</dbReference>
<dbReference type="InterPro" id="IPR019587">
    <property type="entry name" value="Polyketide_cyclase/dehydratase"/>
</dbReference>
<gene>
    <name evidence="1" type="ORF">IQ241_10520</name>
</gene>
<keyword evidence="2" id="KW-1185">Reference proteome</keyword>
<proteinExistence type="predicted"/>
<organism evidence="1 2">
    <name type="scientific">Vasconcelosia minhoensis LEGE 07310</name>
    <dbReference type="NCBI Taxonomy" id="915328"/>
    <lineage>
        <taxon>Bacteria</taxon>
        <taxon>Bacillati</taxon>
        <taxon>Cyanobacteriota</taxon>
        <taxon>Cyanophyceae</taxon>
        <taxon>Nodosilineales</taxon>
        <taxon>Cymatolegaceae</taxon>
        <taxon>Vasconcelosia</taxon>
        <taxon>Vasconcelosia minhoensis</taxon>
    </lineage>
</organism>
<dbReference type="RefSeq" id="WP_193906785.1">
    <property type="nucleotide sequence ID" value="NZ_JADEXG010000020.1"/>
</dbReference>
<dbReference type="InterPro" id="IPR023393">
    <property type="entry name" value="START-like_dom_sf"/>
</dbReference>
<dbReference type="CDD" id="cd07812">
    <property type="entry name" value="SRPBCC"/>
    <property type="match status" value="1"/>
</dbReference>
<name>A0A8J7A800_9CYAN</name>
<dbReference type="Pfam" id="PF10604">
    <property type="entry name" value="Polyketide_cyc2"/>
    <property type="match status" value="1"/>
</dbReference>
<accession>A0A8J7A800</accession>
<dbReference type="Proteomes" id="UP000636505">
    <property type="component" value="Unassembled WGS sequence"/>
</dbReference>
<reference evidence="1" key="1">
    <citation type="submission" date="2020-10" db="EMBL/GenBank/DDBJ databases">
        <authorList>
            <person name="Castelo-Branco R."/>
            <person name="Eusebio N."/>
            <person name="Adriana R."/>
            <person name="Vieira A."/>
            <person name="Brugerolle De Fraissinette N."/>
            <person name="Rezende De Castro R."/>
            <person name="Schneider M.P."/>
            <person name="Vasconcelos V."/>
            <person name="Leao P.N."/>
        </authorList>
    </citation>
    <scope>NUCLEOTIDE SEQUENCE</scope>
    <source>
        <strain evidence="1">LEGE 07310</strain>
    </source>
</reference>
<evidence type="ECO:0000313" key="1">
    <source>
        <dbReference type="EMBL" id="MBE9077725.1"/>
    </source>
</evidence>
<dbReference type="EMBL" id="JADEXG010000020">
    <property type="protein sequence ID" value="MBE9077725.1"/>
    <property type="molecule type" value="Genomic_DNA"/>
</dbReference>
<comment type="caution">
    <text evidence="1">The sequence shown here is derived from an EMBL/GenBank/DDBJ whole genome shotgun (WGS) entry which is preliminary data.</text>
</comment>
<sequence>MAAPRVYEHSVLIRASATQVERCFTEQALMHRWLNPALRCEPVGATWSTQLGSQFRFMLQVPVLKPSLISTIVEREPGLVVWQFQGFFKGRDRWECQPESNGTRLLNRFEFTIPNPLVRIGFDQFAAGLTQQDMKAQLQRLKQVAERLSGELS</sequence>